<proteinExistence type="predicted"/>
<feature type="non-terminal residue" evidence="2">
    <location>
        <position position="90"/>
    </location>
</feature>
<accession>A0A7K4SDI9</accession>
<feature type="non-terminal residue" evidence="2">
    <location>
        <position position="1"/>
    </location>
</feature>
<dbReference type="OrthoDB" id="431588at2759"/>
<dbReference type="Pfam" id="PF14644">
    <property type="entry name" value="DUF4456"/>
    <property type="match status" value="1"/>
</dbReference>
<keyword evidence="3" id="KW-1185">Reference proteome</keyword>
<gene>
    <name evidence="2" type="primary">Ccdc180_0</name>
    <name evidence="2" type="ORF">COLPIC_R01755</name>
</gene>
<evidence type="ECO:0000313" key="2">
    <source>
        <dbReference type="EMBL" id="NWQ83082.1"/>
    </source>
</evidence>
<reference evidence="2 3" key="1">
    <citation type="submission" date="2019-09" db="EMBL/GenBank/DDBJ databases">
        <title>Bird 10,000 Genomes (B10K) Project - Family phase.</title>
        <authorList>
            <person name="Zhang G."/>
        </authorList>
    </citation>
    <scope>NUCLEOTIDE SEQUENCE [LARGE SCALE GENOMIC DNA]</scope>
    <source>
        <strain evidence="2">B10K-DU-021-26</strain>
        <tissue evidence="2">Mixed tissue sample</tissue>
    </source>
</reference>
<name>A0A7K4SDI9_COLPI</name>
<evidence type="ECO:0000313" key="3">
    <source>
        <dbReference type="Proteomes" id="UP000530263"/>
    </source>
</evidence>
<dbReference type="InterPro" id="IPR027914">
    <property type="entry name" value="DUF4456"/>
</dbReference>
<sequence length="90" mass="10578">MSEDLPDTFECCAEMLKQNLLSYQSQADDYYNSCLLAFQDQLTLFEKELPYVSHLAADILLREHEQKLSSSTAQIQHLFNKQMEEWENVK</sequence>
<dbReference type="Proteomes" id="UP000530263">
    <property type="component" value="Unassembled WGS sequence"/>
</dbReference>
<comment type="caution">
    <text evidence="2">The sequence shown here is derived from an EMBL/GenBank/DDBJ whole genome shotgun (WGS) entry which is preliminary data.</text>
</comment>
<dbReference type="EMBL" id="VYZG01002892">
    <property type="protein sequence ID" value="NWQ83082.1"/>
    <property type="molecule type" value="Genomic_DNA"/>
</dbReference>
<protein>
    <submittedName>
        <fullName evidence="2">CC180 protein</fullName>
    </submittedName>
</protein>
<feature type="domain" description="DUF4456" evidence="1">
    <location>
        <begin position="3"/>
        <end position="89"/>
    </location>
</feature>
<evidence type="ECO:0000259" key="1">
    <source>
        <dbReference type="Pfam" id="PF14644"/>
    </source>
</evidence>
<organism evidence="2 3">
    <name type="scientific">Columbina picui</name>
    <name type="common">Picui ground-dove</name>
    <dbReference type="NCBI Taxonomy" id="115618"/>
    <lineage>
        <taxon>Eukaryota</taxon>
        <taxon>Metazoa</taxon>
        <taxon>Chordata</taxon>
        <taxon>Craniata</taxon>
        <taxon>Vertebrata</taxon>
        <taxon>Euteleostomi</taxon>
        <taxon>Archelosauria</taxon>
        <taxon>Archosauria</taxon>
        <taxon>Dinosauria</taxon>
        <taxon>Saurischia</taxon>
        <taxon>Theropoda</taxon>
        <taxon>Coelurosauria</taxon>
        <taxon>Aves</taxon>
        <taxon>Neognathae</taxon>
        <taxon>Neoaves</taxon>
        <taxon>Columbimorphae</taxon>
        <taxon>Columbiformes</taxon>
        <taxon>Columbidae</taxon>
        <taxon>Columbina</taxon>
    </lineage>
</organism>
<dbReference type="AlphaFoldDB" id="A0A7K4SDI9"/>